<comment type="caution">
    <text evidence="4">The sequence shown here is derived from an EMBL/GenBank/DDBJ whole genome shotgun (WGS) entry which is preliminary data.</text>
</comment>
<name>A0AAN9M490_PHACN</name>
<evidence type="ECO:0000259" key="3">
    <source>
        <dbReference type="PROSITE" id="PS51320"/>
    </source>
</evidence>
<proteinExistence type="inferred from homology"/>
<evidence type="ECO:0000256" key="2">
    <source>
        <dbReference type="RuleBase" id="RU369065"/>
    </source>
</evidence>
<comment type="subcellular location">
    <subcellularLocation>
        <location evidence="2">Nucleus</location>
    </subcellularLocation>
</comment>
<dbReference type="Proteomes" id="UP001374584">
    <property type="component" value="Unassembled WGS sequence"/>
</dbReference>
<keyword evidence="5" id="KW-1185">Reference proteome</keyword>
<dbReference type="GO" id="GO:0009611">
    <property type="term" value="P:response to wounding"/>
    <property type="evidence" value="ECO:0007669"/>
    <property type="project" value="UniProtKB-UniRule"/>
</dbReference>
<keyword evidence="2" id="KW-1184">Jasmonic acid signaling pathway</keyword>
<protein>
    <recommendedName>
        <fullName evidence="2">Protein TIFY</fullName>
    </recommendedName>
    <alternativeName>
        <fullName evidence="2">Jasmonate ZIM domain-containing protein</fullName>
    </alternativeName>
</protein>
<dbReference type="EMBL" id="JAYMYR010000008">
    <property type="protein sequence ID" value="KAK7347940.1"/>
    <property type="molecule type" value="Genomic_DNA"/>
</dbReference>
<dbReference type="SMART" id="SM00979">
    <property type="entry name" value="TIFY"/>
    <property type="match status" value="1"/>
</dbReference>
<sequence length="206" mass="22477">MAGVNPVAGEGRKLYPTSAMEIALDGVDGRSDNMEVRNTLTDDGSPHFSVTRPVAVPSSGQIKVIPSPTSFSILYKGNMCIYEGIPAEKVREIMLIASVSAKSAEMKSGVPWTSLISKSPSSLLGNSTNCAKNSSILRLQDEFPLSRRESLQRFLEKRRNRLANKAPYASTKNMAHNIENNFCSDMSHFGSLNHEKSNFSPVLSPL</sequence>
<evidence type="ECO:0000313" key="4">
    <source>
        <dbReference type="EMBL" id="KAK7347940.1"/>
    </source>
</evidence>
<dbReference type="InterPro" id="IPR018467">
    <property type="entry name" value="CCT_CS"/>
</dbReference>
<gene>
    <name evidence="4" type="ORF">VNO80_22483</name>
</gene>
<accession>A0AAN9M490</accession>
<evidence type="ECO:0000256" key="1">
    <source>
        <dbReference type="ARBA" id="ARBA00008614"/>
    </source>
</evidence>
<dbReference type="GO" id="GO:2000022">
    <property type="term" value="P:regulation of jasmonic acid mediated signaling pathway"/>
    <property type="evidence" value="ECO:0007669"/>
    <property type="project" value="UniProtKB-UniRule"/>
</dbReference>
<dbReference type="Pfam" id="PF09425">
    <property type="entry name" value="Jas_motif"/>
    <property type="match status" value="1"/>
</dbReference>
<dbReference type="PANTHER" id="PTHR33077">
    <property type="entry name" value="PROTEIN TIFY 4A-RELATED-RELATED"/>
    <property type="match status" value="1"/>
</dbReference>
<dbReference type="PANTHER" id="PTHR33077:SF67">
    <property type="entry name" value="PROTEIN TIFY"/>
    <property type="match status" value="1"/>
</dbReference>
<reference evidence="4 5" key="1">
    <citation type="submission" date="2024-01" db="EMBL/GenBank/DDBJ databases">
        <title>The genomes of 5 underutilized Papilionoideae crops provide insights into root nodulation and disease resistanc.</title>
        <authorList>
            <person name="Jiang F."/>
        </authorList>
    </citation>
    <scope>NUCLEOTIDE SEQUENCE [LARGE SCALE GENOMIC DNA]</scope>
    <source>
        <strain evidence="4">JINMINGXINNONG_FW02</strain>
        <tissue evidence="4">Leaves</tissue>
    </source>
</reference>
<dbReference type="GO" id="GO:0005634">
    <property type="term" value="C:nucleus"/>
    <property type="evidence" value="ECO:0007669"/>
    <property type="project" value="UniProtKB-SubCell"/>
</dbReference>
<evidence type="ECO:0000313" key="5">
    <source>
        <dbReference type="Proteomes" id="UP001374584"/>
    </source>
</evidence>
<feature type="domain" description="Tify" evidence="3">
    <location>
        <begin position="64"/>
        <end position="99"/>
    </location>
</feature>
<dbReference type="Pfam" id="PF06200">
    <property type="entry name" value="tify"/>
    <property type="match status" value="1"/>
</dbReference>
<dbReference type="GO" id="GO:0031347">
    <property type="term" value="P:regulation of defense response"/>
    <property type="evidence" value="ECO:0007669"/>
    <property type="project" value="UniProtKB-UniRule"/>
</dbReference>
<comment type="function">
    <text evidence="2">Repressor of jasmonate responses.</text>
</comment>
<comment type="similarity">
    <text evidence="1 2">Belongs to the TIFY/JAZ family.</text>
</comment>
<dbReference type="PROSITE" id="PS51320">
    <property type="entry name" value="TIFY"/>
    <property type="match status" value="1"/>
</dbReference>
<organism evidence="4 5">
    <name type="scientific">Phaseolus coccineus</name>
    <name type="common">Scarlet runner bean</name>
    <name type="synonym">Phaseolus multiflorus</name>
    <dbReference type="NCBI Taxonomy" id="3886"/>
    <lineage>
        <taxon>Eukaryota</taxon>
        <taxon>Viridiplantae</taxon>
        <taxon>Streptophyta</taxon>
        <taxon>Embryophyta</taxon>
        <taxon>Tracheophyta</taxon>
        <taxon>Spermatophyta</taxon>
        <taxon>Magnoliopsida</taxon>
        <taxon>eudicotyledons</taxon>
        <taxon>Gunneridae</taxon>
        <taxon>Pentapetalae</taxon>
        <taxon>rosids</taxon>
        <taxon>fabids</taxon>
        <taxon>Fabales</taxon>
        <taxon>Fabaceae</taxon>
        <taxon>Papilionoideae</taxon>
        <taxon>50 kb inversion clade</taxon>
        <taxon>NPAAA clade</taxon>
        <taxon>indigoferoid/millettioid clade</taxon>
        <taxon>Phaseoleae</taxon>
        <taxon>Phaseolus</taxon>
    </lineage>
</organism>
<dbReference type="AlphaFoldDB" id="A0AAN9M490"/>
<dbReference type="InterPro" id="IPR010399">
    <property type="entry name" value="Tify_dom"/>
</dbReference>
<keyword evidence="2" id="KW-0539">Nucleus</keyword>
<comment type="domain">
    <text evidence="2">The jas domain is required for interaction with COI1.</text>
</comment>
<dbReference type="InterPro" id="IPR040390">
    <property type="entry name" value="TIFY/JAZ"/>
</dbReference>